<reference evidence="4 5" key="1">
    <citation type="submission" date="2019-03" db="EMBL/GenBank/DDBJ databases">
        <title>The genome sequence of a newly discovered highly antifungal drug resistant Aspergillus species, Aspergillus tanneri NIH 1004.</title>
        <authorList>
            <person name="Mounaud S."/>
            <person name="Singh I."/>
            <person name="Joardar V."/>
            <person name="Pakala S."/>
            <person name="Pakala S."/>
            <person name="Venepally P."/>
            <person name="Hoover J."/>
            <person name="Nierman W."/>
            <person name="Chung J."/>
            <person name="Losada L."/>
        </authorList>
    </citation>
    <scope>NUCLEOTIDE SEQUENCE [LARGE SCALE GENOMIC DNA]</scope>
    <source>
        <strain evidence="4 5">NIH1004</strain>
    </source>
</reference>
<reference evidence="3 6" key="2">
    <citation type="submission" date="2019-08" db="EMBL/GenBank/DDBJ databases">
        <title>The genome sequence of a newly discovered highly antifungal drug resistant Aspergillus species, Aspergillus tanneri NIH 1004.</title>
        <authorList>
            <person name="Mounaud S."/>
            <person name="Singh I."/>
            <person name="Joardar V."/>
            <person name="Pakala S."/>
            <person name="Pakala S."/>
            <person name="Venepally P."/>
            <person name="Chung J.K."/>
            <person name="Losada L."/>
            <person name="Nierman W.C."/>
        </authorList>
    </citation>
    <scope>NUCLEOTIDE SEQUENCE [LARGE SCALE GENOMIC DNA]</scope>
    <source>
        <strain evidence="3 6">NIH1004</strain>
    </source>
</reference>
<dbReference type="GeneID" id="54331440"/>
<dbReference type="EMBL" id="SOSA01000253">
    <property type="protein sequence ID" value="THC93635.1"/>
    <property type="molecule type" value="Genomic_DNA"/>
</dbReference>
<dbReference type="Proteomes" id="UP000308092">
    <property type="component" value="Unassembled WGS sequence"/>
</dbReference>
<keyword evidence="5" id="KW-1185">Reference proteome</keyword>
<keyword evidence="2" id="KW-0812">Transmembrane</keyword>
<accession>A0A4S3JEV0</accession>
<feature type="compositionally biased region" description="Polar residues" evidence="1">
    <location>
        <begin position="107"/>
        <end position="122"/>
    </location>
</feature>
<organism evidence="4 5">
    <name type="scientific">Aspergillus tanneri</name>
    <dbReference type="NCBI Taxonomy" id="1220188"/>
    <lineage>
        <taxon>Eukaryota</taxon>
        <taxon>Fungi</taxon>
        <taxon>Dikarya</taxon>
        <taxon>Ascomycota</taxon>
        <taxon>Pezizomycotina</taxon>
        <taxon>Eurotiomycetes</taxon>
        <taxon>Eurotiomycetidae</taxon>
        <taxon>Eurotiales</taxon>
        <taxon>Aspergillaceae</taxon>
        <taxon>Aspergillus</taxon>
        <taxon>Aspergillus subgen. Circumdati</taxon>
    </lineage>
</organism>
<feature type="transmembrane region" description="Helical" evidence="2">
    <location>
        <begin position="53"/>
        <end position="76"/>
    </location>
</feature>
<dbReference type="OrthoDB" id="5425637at2759"/>
<feature type="region of interest" description="Disordered" evidence="1">
    <location>
        <begin position="99"/>
        <end position="167"/>
    </location>
</feature>
<gene>
    <name evidence="3" type="ORF">ATNIH1004_008738</name>
    <name evidence="4" type="ORF">EYZ11_006885</name>
</gene>
<keyword evidence="2" id="KW-0472">Membrane</keyword>
<name>A0A4S3JEV0_9EURO</name>
<evidence type="ECO:0000313" key="6">
    <source>
        <dbReference type="Proteomes" id="UP000324241"/>
    </source>
</evidence>
<dbReference type="RefSeq" id="XP_033423895.1">
    <property type="nucleotide sequence ID" value="XM_033573343.1"/>
</dbReference>
<comment type="caution">
    <text evidence="4">The sequence shown here is derived from an EMBL/GenBank/DDBJ whole genome shotgun (WGS) entry which is preliminary data.</text>
</comment>
<dbReference type="VEuPathDB" id="FungiDB:EYZ11_006885"/>
<proteinExistence type="predicted"/>
<evidence type="ECO:0000256" key="2">
    <source>
        <dbReference type="SAM" id="Phobius"/>
    </source>
</evidence>
<feature type="compositionally biased region" description="Basic and acidic residues" evidence="1">
    <location>
        <begin position="125"/>
        <end position="149"/>
    </location>
</feature>
<dbReference type="AlphaFoldDB" id="A0A4S3JEV0"/>
<sequence>MLLQYATAYQYIATSILIAHSMAQDMLDDVEGQNTAGAEGPSDGSVGVTSTGMIILCTIVGVVAVIGISSAALFVIAKRRQWEMREAIRRSARQITQAVKTPLTPRFPSSQLRQLSSESNLGDSGKQRREAGRRDNDMEKNADVTEHESSGSNKTRTWGKLFSFGRK</sequence>
<evidence type="ECO:0000313" key="3">
    <source>
        <dbReference type="EMBL" id="KAA8644534.1"/>
    </source>
</evidence>
<keyword evidence="2" id="KW-1133">Transmembrane helix</keyword>
<evidence type="ECO:0000313" key="5">
    <source>
        <dbReference type="Proteomes" id="UP000308092"/>
    </source>
</evidence>
<dbReference type="Proteomes" id="UP000324241">
    <property type="component" value="Unassembled WGS sequence"/>
</dbReference>
<evidence type="ECO:0000256" key="1">
    <source>
        <dbReference type="SAM" id="MobiDB-lite"/>
    </source>
</evidence>
<evidence type="ECO:0000313" key="4">
    <source>
        <dbReference type="EMBL" id="THC93635.1"/>
    </source>
</evidence>
<dbReference type="EMBL" id="QUQM01000006">
    <property type="protein sequence ID" value="KAA8644534.1"/>
    <property type="molecule type" value="Genomic_DNA"/>
</dbReference>
<protein>
    <submittedName>
        <fullName evidence="4">Uncharacterized protein</fullName>
    </submittedName>
</protein>